<evidence type="ECO:0000256" key="8">
    <source>
        <dbReference type="PIRNR" id="PIRNR037778"/>
    </source>
</evidence>
<keyword evidence="5 9" id="KW-0812">Transmembrane</keyword>
<feature type="transmembrane region" description="Helical" evidence="9">
    <location>
        <begin position="6"/>
        <end position="33"/>
    </location>
</feature>
<dbReference type="PANTHER" id="PTHR38438">
    <property type="entry name" value="RIBOFLAVIN TRANSPORTER RIBU"/>
    <property type="match status" value="1"/>
</dbReference>
<dbReference type="InterPro" id="IPR024529">
    <property type="entry name" value="ECF_trnsprt_substrate-spec"/>
</dbReference>
<proteinExistence type="inferred from homology"/>
<comment type="subcellular location">
    <subcellularLocation>
        <location evidence="1">Cell membrane</location>
        <topology evidence="1">Multi-pass membrane protein</topology>
    </subcellularLocation>
</comment>
<evidence type="ECO:0000256" key="1">
    <source>
        <dbReference type="ARBA" id="ARBA00004651"/>
    </source>
</evidence>
<evidence type="ECO:0000256" key="3">
    <source>
        <dbReference type="ARBA" id="ARBA00022448"/>
    </source>
</evidence>
<dbReference type="GO" id="GO:0032217">
    <property type="term" value="F:riboflavin transmembrane transporter activity"/>
    <property type="evidence" value="ECO:0007669"/>
    <property type="project" value="UniProtKB-UniRule"/>
</dbReference>
<organism evidence="10 11">
    <name type="scientific">Ligilactobacillus ubinensis</name>
    <dbReference type="NCBI Taxonomy" id="2876789"/>
    <lineage>
        <taxon>Bacteria</taxon>
        <taxon>Bacillati</taxon>
        <taxon>Bacillota</taxon>
        <taxon>Bacilli</taxon>
        <taxon>Lactobacillales</taxon>
        <taxon>Lactobacillaceae</taxon>
        <taxon>Ligilactobacillus</taxon>
    </lineage>
</organism>
<name>A0A9X2FK11_9LACO</name>
<keyword evidence="7 8" id="KW-0472">Membrane</keyword>
<gene>
    <name evidence="10" type="ORF">LB941_02275</name>
</gene>
<feature type="transmembrane region" description="Helical" evidence="9">
    <location>
        <begin position="112"/>
        <end position="133"/>
    </location>
</feature>
<dbReference type="RefSeq" id="WP_253359137.1">
    <property type="nucleotide sequence ID" value="NZ_JAIULA010000003.1"/>
</dbReference>
<dbReference type="PANTHER" id="PTHR38438:SF1">
    <property type="entry name" value="RIBOFLAVIN TRANSPORTER RIBU"/>
    <property type="match status" value="1"/>
</dbReference>
<comment type="similarity">
    <text evidence="2 8">Belongs to the prokaryotic riboflavin transporter (P-RFT) (TC 2.A.87) family.</text>
</comment>
<sequence length="194" mass="21106">MSHLSTRKYVIIACLAAISYLLMFLSFSIIPLVPWMKIDFADIPILLGFFTLGPLGGVMIAIVRSILYLIISGISVASIIGVGTNLLASFALCLPIYYVLNKKINAGIKDYTLATIAGTTSLTFFLSIANWTVITPLYIAVLGMKLSVPLNQLILFGVVPFNLIKGVVVSALFAVIYVKLHAWLQAKARQLSTH</sequence>
<dbReference type="EMBL" id="JAIULA010000003">
    <property type="protein sequence ID" value="MCP0886161.1"/>
    <property type="molecule type" value="Genomic_DNA"/>
</dbReference>
<feature type="transmembrane region" description="Helical" evidence="9">
    <location>
        <begin position="153"/>
        <end position="178"/>
    </location>
</feature>
<protein>
    <recommendedName>
        <fullName evidence="8">Riboflavin transporter</fullName>
    </recommendedName>
</protein>
<dbReference type="InterPro" id="IPR025720">
    <property type="entry name" value="RibU"/>
</dbReference>
<evidence type="ECO:0000313" key="10">
    <source>
        <dbReference type="EMBL" id="MCP0886161.1"/>
    </source>
</evidence>
<dbReference type="PIRSF" id="PIRSF037778">
    <property type="entry name" value="UCP037778_transp_RibU"/>
    <property type="match status" value="1"/>
</dbReference>
<feature type="transmembrane region" description="Helical" evidence="9">
    <location>
        <begin position="77"/>
        <end position="100"/>
    </location>
</feature>
<keyword evidence="4 8" id="KW-1003">Cell membrane</keyword>
<evidence type="ECO:0000256" key="6">
    <source>
        <dbReference type="ARBA" id="ARBA00022989"/>
    </source>
</evidence>
<dbReference type="Proteomes" id="UP001139006">
    <property type="component" value="Unassembled WGS sequence"/>
</dbReference>
<dbReference type="Pfam" id="PF12822">
    <property type="entry name" value="ECF_trnsprt"/>
    <property type="match status" value="1"/>
</dbReference>
<evidence type="ECO:0000256" key="9">
    <source>
        <dbReference type="SAM" id="Phobius"/>
    </source>
</evidence>
<keyword evidence="11" id="KW-1185">Reference proteome</keyword>
<keyword evidence="3 8" id="KW-0813">Transport</keyword>
<comment type="caution">
    <text evidence="10">The sequence shown here is derived from an EMBL/GenBank/DDBJ whole genome shotgun (WGS) entry which is preliminary data.</text>
</comment>
<dbReference type="AlphaFoldDB" id="A0A9X2FK11"/>
<evidence type="ECO:0000313" key="11">
    <source>
        <dbReference type="Proteomes" id="UP001139006"/>
    </source>
</evidence>
<evidence type="ECO:0000256" key="4">
    <source>
        <dbReference type="ARBA" id="ARBA00022475"/>
    </source>
</evidence>
<comment type="function">
    <text evidence="8">Probably a riboflavin-binding protein that interacts with the energy-coupling factor (ECF) ABC-transporter complex.</text>
</comment>
<evidence type="ECO:0000256" key="5">
    <source>
        <dbReference type="ARBA" id="ARBA00022692"/>
    </source>
</evidence>
<keyword evidence="6 9" id="KW-1133">Transmembrane helix</keyword>
<evidence type="ECO:0000256" key="7">
    <source>
        <dbReference type="ARBA" id="ARBA00023136"/>
    </source>
</evidence>
<feature type="transmembrane region" description="Helical" evidence="9">
    <location>
        <begin position="45"/>
        <end position="71"/>
    </location>
</feature>
<dbReference type="Gene3D" id="1.10.1760.20">
    <property type="match status" value="1"/>
</dbReference>
<accession>A0A9X2FK11</accession>
<dbReference type="GO" id="GO:0005886">
    <property type="term" value="C:plasma membrane"/>
    <property type="evidence" value="ECO:0007669"/>
    <property type="project" value="UniProtKB-SubCell"/>
</dbReference>
<evidence type="ECO:0000256" key="2">
    <source>
        <dbReference type="ARBA" id="ARBA00005540"/>
    </source>
</evidence>
<reference evidence="10 11" key="1">
    <citation type="journal article" date="2023" name="Int. J. Syst. Evol. Microbiol.">
        <title>Ligilactobacillus ubinensis sp. nov., a novel species isolated from the wild ferment of a durian fruit (Durio zibethinus).</title>
        <authorList>
            <person name="Heng Y.C."/>
            <person name="Menon N."/>
            <person name="Chen B."/>
            <person name="Loo B.Z.L."/>
            <person name="Wong G.W.J."/>
            <person name="Lim A.C.H."/>
            <person name="Silvaraju S."/>
            <person name="Kittelmann S."/>
        </authorList>
    </citation>
    <scope>NUCLEOTIDE SEQUENCE [LARGE SCALE GENOMIC DNA]</scope>
    <source>
        <strain evidence="10 11">WILCCON 0076</strain>
    </source>
</reference>